<dbReference type="PANTHER" id="PTHR10151">
    <property type="entry name" value="ECTONUCLEOTIDE PYROPHOSPHATASE/PHOSPHODIESTERASE"/>
    <property type="match status" value="1"/>
</dbReference>
<evidence type="ECO:0000256" key="3">
    <source>
        <dbReference type="SAM" id="Phobius"/>
    </source>
</evidence>
<keyword evidence="1" id="KW-0378">Hydrolase</keyword>
<dbReference type="InterPro" id="IPR044929">
    <property type="entry name" value="DNA/RNA_non-sp_Endonuclease_sf"/>
</dbReference>
<reference evidence="5" key="1">
    <citation type="journal article" date="2015" name="Nat. Genet.">
        <title>The genome and transcriptome of the zoonotic hookworm Ancylostoma ceylanicum identify infection-specific gene families.</title>
        <authorList>
            <person name="Schwarz E.M."/>
            <person name="Hu Y."/>
            <person name="Antoshechkin I."/>
            <person name="Miller M.M."/>
            <person name="Sternberg P.W."/>
            <person name="Aroian R.V."/>
        </authorList>
    </citation>
    <scope>NUCLEOTIDE SEQUENCE</scope>
    <source>
        <strain evidence="5">HY135</strain>
    </source>
</reference>
<dbReference type="AlphaFoldDB" id="A0A016UY20"/>
<dbReference type="GO" id="GO:0016529">
    <property type="term" value="C:sarcoplasmic reticulum"/>
    <property type="evidence" value="ECO:0007669"/>
    <property type="project" value="TreeGrafter"/>
</dbReference>
<organism evidence="4 5">
    <name type="scientific">Ancylostoma ceylanicum</name>
    <dbReference type="NCBI Taxonomy" id="53326"/>
    <lineage>
        <taxon>Eukaryota</taxon>
        <taxon>Metazoa</taxon>
        <taxon>Ecdysozoa</taxon>
        <taxon>Nematoda</taxon>
        <taxon>Chromadorea</taxon>
        <taxon>Rhabditida</taxon>
        <taxon>Rhabditina</taxon>
        <taxon>Rhabditomorpha</taxon>
        <taxon>Strongyloidea</taxon>
        <taxon>Ancylostomatidae</taxon>
        <taxon>Ancylostomatinae</taxon>
        <taxon>Ancylostoma</taxon>
    </lineage>
</organism>
<evidence type="ECO:0000313" key="5">
    <source>
        <dbReference type="Proteomes" id="UP000024635"/>
    </source>
</evidence>
<dbReference type="OrthoDB" id="5835412at2759"/>
<dbReference type="InterPro" id="IPR044925">
    <property type="entry name" value="His-Me_finger_sf"/>
</dbReference>
<dbReference type="SUPFAM" id="SSF53649">
    <property type="entry name" value="Alkaline phosphatase-like"/>
    <property type="match status" value="1"/>
</dbReference>
<dbReference type="InterPro" id="IPR002591">
    <property type="entry name" value="Phosphodiest/P_Trfase"/>
</dbReference>
<protein>
    <recommendedName>
        <fullName evidence="6">Extracellular Endonuclease subunit A domain-containing protein</fullName>
    </recommendedName>
</protein>
<dbReference type="Gene3D" id="3.40.720.10">
    <property type="entry name" value="Alkaline Phosphatase, subunit A"/>
    <property type="match status" value="1"/>
</dbReference>
<feature type="transmembrane region" description="Helical" evidence="3">
    <location>
        <begin position="28"/>
        <end position="50"/>
    </location>
</feature>
<keyword evidence="5" id="KW-1185">Reference proteome</keyword>
<dbReference type="EMBL" id="JARK01001359">
    <property type="protein sequence ID" value="EYC19921.1"/>
    <property type="molecule type" value="Genomic_DNA"/>
</dbReference>
<keyword evidence="3" id="KW-0812">Transmembrane</keyword>
<dbReference type="InterPro" id="IPR017850">
    <property type="entry name" value="Alkaline_phosphatase_core_sf"/>
</dbReference>
<gene>
    <name evidence="4" type="primary">Acey_s0023.g781</name>
    <name evidence="4" type="ORF">Y032_0023g781</name>
</gene>
<proteinExistence type="predicted"/>
<evidence type="ECO:0008006" key="6">
    <source>
        <dbReference type="Google" id="ProtNLM"/>
    </source>
</evidence>
<dbReference type="CDD" id="cd16018">
    <property type="entry name" value="Enpp"/>
    <property type="match status" value="1"/>
</dbReference>
<dbReference type="GO" id="GO:0016787">
    <property type="term" value="F:hydrolase activity"/>
    <property type="evidence" value="ECO:0007669"/>
    <property type="project" value="UniProtKB-KW"/>
</dbReference>
<keyword evidence="3" id="KW-0472">Membrane</keyword>
<evidence type="ECO:0000313" key="4">
    <source>
        <dbReference type="EMBL" id="EYC19921.1"/>
    </source>
</evidence>
<keyword evidence="2" id="KW-0325">Glycoprotein</keyword>
<dbReference type="STRING" id="53326.A0A016UY20"/>
<comment type="caution">
    <text evidence="4">The sequence shown here is derived from an EMBL/GenBank/DDBJ whole genome shotgun (WGS) entry which is preliminary data.</text>
</comment>
<dbReference type="Pfam" id="PF01663">
    <property type="entry name" value="Phosphodiest"/>
    <property type="match status" value="1"/>
</dbReference>
<dbReference type="SUPFAM" id="SSF54060">
    <property type="entry name" value="His-Me finger endonucleases"/>
    <property type="match status" value="1"/>
</dbReference>
<dbReference type="Gene3D" id="3.40.570.10">
    <property type="entry name" value="Extracellular Endonuclease, subunit A"/>
    <property type="match status" value="1"/>
</dbReference>
<accession>A0A016UY20</accession>
<dbReference type="Gene3D" id="3.30.1360.180">
    <property type="match status" value="1"/>
</dbReference>
<dbReference type="GO" id="GO:0055120">
    <property type="term" value="C:striated muscle dense body"/>
    <property type="evidence" value="ECO:0007669"/>
    <property type="project" value="TreeGrafter"/>
</dbReference>
<name>A0A016UY20_9BILA</name>
<evidence type="ECO:0000256" key="2">
    <source>
        <dbReference type="ARBA" id="ARBA00023180"/>
    </source>
</evidence>
<dbReference type="GO" id="GO:0031674">
    <property type="term" value="C:I band"/>
    <property type="evidence" value="ECO:0007669"/>
    <property type="project" value="TreeGrafter"/>
</dbReference>
<dbReference type="PANTHER" id="PTHR10151:SF114">
    <property type="entry name" value="ECTONUCLEOTIDE PYROPHOSPHATASE_PHOSPHODIESTERASE C27A7.3"/>
    <property type="match status" value="1"/>
</dbReference>
<keyword evidence="3" id="KW-1133">Transmembrane helix</keyword>
<sequence>MSQSSREAMDTTTTTTTGSSAAKNRAGLLLLVALLPMMVLLVVALGFFLFSFPDTSDDRRHEYGKYFSCSCKCNRSDLLEPHPPLVVISFDGYAKKYLSFKSQTVFRRMAKCGVSAEAVYSGFPSLTFPNHYTMATGLHPGHSELVHNTILDPSVHPEPKYLGRNLMDGHYRKEPIWSYYKRHWKRKAATYSWIGSQHNSSYYLQPDYMIPFSSSMTARGTLQQVVNWLRMDPANRPGLIMAYITEPDYTGHWTAGPRITEVVRYLDKVLRKFLQTLEKDGLLCCVNIVFISDHGMGEIKKYVVLDQHFNIKDLTILNGVLTHIFKGNSTLTDDQITEALTCKGTDNVRVFTKSTMPLRLHYSKSKRIGDLVLLTKMDTLVVSTKKQIRRDKPGAHGFDYIEPDMHTIMFAQGPSFKQNVVLPAFQNVEYMNLWRKLLKIPQMETDGEPAFMDLALNTHDEYLKPPQSIPNIQKCSYSRAKALENTCGECSVEDRISFENWATCAVGGVSKAVVPQSESPQFRSIVGCNDMAIIKTSKEEAFMMALFEIYSEDDNDHLLRNKCTFNIIKPSATCDRPTVSAKGTELDFKPLSAYPKRVLANEHSLFSPWKAGFYKDMMTPLNDYTRKIVTKFGKVVSITGTAYDDDYDGKYSPIASNSPYPTHLYRILLRCAGKWSNEGAYCANPKDTKVLSFVFPHMDSNANCMNQTELLLQYTATVKQIETLTNLRFNFTNIPDVQQMILKMHINVRIW</sequence>
<dbReference type="Proteomes" id="UP000024635">
    <property type="component" value="Unassembled WGS sequence"/>
</dbReference>
<evidence type="ECO:0000256" key="1">
    <source>
        <dbReference type="ARBA" id="ARBA00022801"/>
    </source>
</evidence>